<comment type="caution">
    <text evidence="4">The sequence shown here is derived from an EMBL/GenBank/DDBJ whole genome shotgun (WGS) entry which is preliminary data.</text>
</comment>
<accession>A0ABT8W9H7</accession>
<dbReference type="Pfam" id="PF02709">
    <property type="entry name" value="Glyco_transf_7C"/>
    <property type="match status" value="1"/>
</dbReference>
<dbReference type="SUPFAM" id="SSF53448">
    <property type="entry name" value="Nucleotide-diphospho-sugar transferases"/>
    <property type="match status" value="1"/>
</dbReference>
<keyword evidence="5" id="KW-1185">Reference proteome</keyword>
<evidence type="ECO:0000313" key="5">
    <source>
        <dbReference type="Proteomes" id="UP001176883"/>
    </source>
</evidence>
<evidence type="ECO:0000313" key="4">
    <source>
        <dbReference type="EMBL" id="MDO5969793.1"/>
    </source>
</evidence>
<protein>
    <submittedName>
        <fullName evidence="4">Glycosyltransferase family A protein</fullName>
        <ecNumber evidence="4">2.4.-.-</ecNumber>
    </submittedName>
</protein>
<evidence type="ECO:0000256" key="1">
    <source>
        <dbReference type="ARBA" id="ARBA00022679"/>
    </source>
</evidence>
<name>A0ABT8W9H7_9FLAO</name>
<gene>
    <name evidence="4" type="ORF">Q4Q35_08235</name>
</gene>
<reference evidence="4" key="1">
    <citation type="submission" date="2023-07" db="EMBL/GenBank/DDBJ databases">
        <title>Two novel species in the genus Flavivirga.</title>
        <authorList>
            <person name="Kwon K."/>
        </authorList>
    </citation>
    <scope>NUCLEOTIDE SEQUENCE</scope>
    <source>
        <strain evidence="4">KCTC 52353</strain>
    </source>
</reference>
<dbReference type="CDD" id="cd00761">
    <property type="entry name" value="Glyco_tranf_GTA_type"/>
    <property type="match status" value="1"/>
</dbReference>
<proteinExistence type="predicted"/>
<dbReference type="InterPro" id="IPR029044">
    <property type="entry name" value="Nucleotide-diphossugar_trans"/>
</dbReference>
<dbReference type="EMBL" id="JAUOEK010000093">
    <property type="protein sequence ID" value="MDO5969793.1"/>
    <property type="molecule type" value="Genomic_DNA"/>
</dbReference>
<dbReference type="GO" id="GO:0016757">
    <property type="term" value="F:glycosyltransferase activity"/>
    <property type="evidence" value="ECO:0007669"/>
    <property type="project" value="UniProtKB-KW"/>
</dbReference>
<keyword evidence="1 4" id="KW-0808">Transferase</keyword>
<dbReference type="Gene3D" id="3.90.550.10">
    <property type="entry name" value="Spore Coat Polysaccharide Biosynthesis Protein SpsA, Chain A"/>
    <property type="match status" value="1"/>
</dbReference>
<evidence type="ECO:0000259" key="3">
    <source>
        <dbReference type="Pfam" id="PF02709"/>
    </source>
</evidence>
<dbReference type="Pfam" id="PF00535">
    <property type="entry name" value="Glycos_transf_2"/>
    <property type="match status" value="1"/>
</dbReference>
<feature type="domain" description="Glycosyltransferase 2-like" evidence="2">
    <location>
        <begin position="9"/>
        <end position="105"/>
    </location>
</feature>
<evidence type="ECO:0000259" key="2">
    <source>
        <dbReference type="Pfam" id="PF00535"/>
    </source>
</evidence>
<feature type="domain" description="Galactosyltransferase C-terminal" evidence="3">
    <location>
        <begin position="138"/>
        <end position="177"/>
    </location>
</feature>
<dbReference type="Proteomes" id="UP001176883">
    <property type="component" value="Unassembled WGS sequence"/>
</dbReference>
<keyword evidence="4" id="KW-0328">Glycosyltransferase</keyword>
<dbReference type="InterPro" id="IPR027791">
    <property type="entry name" value="Galactosyl_T_C"/>
</dbReference>
<dbReference type="InterPro" id="IPR001173">
    <property type="entry name" value="Glyco_trans_2-like"/>
</dbReference>
<sequence>MKNKKHKISFCTVCMNRLHHLKQTLLKNIKDNLDYGNIEFVLLNYNSKDDLDEWVKSEMQTYIDSGILTYYKTTEPESFHMSHSKNVVARCATGDIICNIDADNFTGEGFADYVNQMFLENKDIFLATDAYHAIRDCCGRICMKKDDFYKICGYDENMESYGFEDNDLKNRLQLLALSRVNIDNRIFLSAITHNDTERLENDKSFLEFEGVFLRQVDHKSSLVVFLFKNSKCFIGEVIINRLINSESIDNLFIENRKDDDEYSILGDKWETYIWDNIDGHYCLNKTSRILNSIGNKWIEQKNSKDSFSIINDVEFININEYEDILMLTMFYSQITNRNIMKENERTKNIIVNEKSYGQATLVKNFKEPVILN</sequence>
<dbReference type="RefSeq" id="WP_303277487.1">
    <property type="nucleotide sequence ID" value="NZ_JAUOEK010000093.1"/>
</dbReference>
<dbReference type="EC" id="2.4.-.-" evidence="4"/>
<organism evidence="4 5">
    <name type="scientific">Flavivirga aquimarina</name>
    <dbReference type="NCBI Taxonomy" id="2027862"/>
    <lineage>
        <taxon>Bacteria</taxon>
        <taxon>Pseudomonadati</taxon>
        <taxon>Bacteroidota</taxon>
        <taxon>Flavobacteriia</taxon>
        <taxon>Flavobacteriales</taxon>
        <taxon>Flavobacteriaceae</taxon>
        <taxon>Flavivirga</taxon>
    </lineage>
</organism>